<dbReference type="PANTHER" id="PTHR14303">
    <property type="entry name" value="DNA POLYMERASE DELTA SUBUNIT 4"/>
    <property type="match status" value="1"/>
</dbReference>
<feature type="compositionally biased region" description="Low complexity" evidence="1">
    <location>
        <begin position="1"/>
        <end position="20"/>
    </location>
</feature>
<name>A0A167G9X9_METRR</name>
<dbReference type="GO" id="GO:0000731">
    <property type="term" value="P:DNA synthesis involved in DNA repair"/>
    <property type="evidence" value="ECO:0007669"/>
    <property type="project" value="InterPro"/>
</dbReference>
<keyword evidence="4" id="KW-1185">Reference proteome</keyword>
<dbReference type="Proteomes" id="UP000317257">
    <property type="component" value="Unassembled WGS sequence"/>
</dbReference>
<proteinExistence type="predicted"/>
<feature type="region of interest" description="Disordered" evidence="1">
    <location>
        <begin position="1"/>
        <end position="21"/>
    </location>
</feature>
<evidence type="ECO:0000313" key="4">
    <source>
        <dbReference type="Proteomes" id="UP000243498"/>
    </source>
</evidence>
<dbReference type="EMBL" id="AZHC01000007">
    <property type="protein sequence ID" value="OAA46345.1"/>
    <property type="molecule type" value="Genomic_DNA"/>
</dbReference>
<reference evidence="2 4" key="1">
    <citation type="journal article" date="2016" name="Genome Biol. Evol.">
        <title>Divergent and convergent evolution of fungal pathogenicity.</title>
        <authorList>
            <person name="Shang Y."/>
            <person name="Xiao G."/>
            <person name="Zheng P."/>
            <person name="Cen K."/>
            <person name="Zhan S."/>
            <person name="Wang C."/>
        </authorList>
    </citation>
    <scope>NUCLEOTIDE SEQUENCE [LARGE SCALE GENOMIC DNA]</scope>
    <source>
        <strain evidence="2 4">RCEF 4871</strain>
    </source>
</reference>
<dbReference type="OMA" id="HYGPCTG"/>
<gene>
    <name evidence="3" type="ORF">ED733_007527</name>
    <name evidence="2" type="ORF">NOR_03098</name>
</gene>
<dbReference type="GO" id="GO:0006261">
    <property type="term" value="P:DNA-templated DNA replication"/>
    <property type="evidence" value="ECO:0007669"/>
    <property type="project" value="TreeGrafter"/>
</dbReference>
<feature type="compositionally biased region" description="Basic and acidic residues" evidence="1">
    <location>
        <begin position="53"/>
        <end position="65"/>
    </location>
</feature>
<dbReference type="GO" id="GO:0043625">
    <property type="term" value="C:delta DNA polymerase complex"/>
    <property type="evidence" value="ECO:0007669"/>
    <property type="project" value="TreeGrafter"/>
</dbReference>
<accession>A0A5C6GPB4</accession>
<feature type="region of interest" description="Disordered" evidence="1">
    <location>
        <begin position="53"/>
        <end position="99"/>
    </location>
</feature>
<dbReference type="GO" id="GO:0003887">
    <property type="term" value="F:DNA-directed DNA polymerase activity"/>
    <property type="evidence" value="ECO:0007669"/>
    <property type="project" value="TreeGrafter"/>
</dbReference>
<dbReference type="Pfam" id="PF04081">
    <property type="entry name" value="DNA_pol_delta_4"/>
    <property type="match status" value="1"/>
</dbReference>
<reference evidence="3" key="3">
    <citation type="journal article" date="2019" name="Microbiol. Resour. Announc.">
        <title>Genome Sequence of Metarhizium rileyi, a Microbial Control Agent for Lepidoptera.</title>
        <authorList>
            <person name="Binneck E."/>
            <person name="Lastra C.C.L."/>
            <person name="Sosa-Gomez D.R."/>
        </authorList>
    </citation>
    <scope>NUCLEOTIDE SEQUENCE</scope>
    <source>
        <strain evidence="3">Cep018-CH2</strain>
    </source>
</reference>
<evidence type="ECO:0000313" key="3">
    <source>
        <dbReference type="EMBL" id="TWU78849.1"/>
    </source>
</evidence>
<comment type="caution">
    <text evidence="2">The sequence shown here is derived from an EMBL/GenBank/DDBJ whole genome shotgun (WGS) entry which is preliminary data.</text>
</comment>
<reference evidence="5" key="2">
    <citation type="submission" date="2018-12" db="EMBL/GenBank/DDBJ databases">
        <title>The complete genome of Metarhizium rileyi, a key fungal pathogen of Lepidoptera.</title>
        <authorList>
            <person name="Binneck E."/>
            <person name="Lastra C.C.L."/>
            <person name="Sosa-Gomez D.R."/>
        </authorList>
    </citation>
    <scope>NUCLEOTIDE SEQUENCE [LARGE SCALE GENOMIC DNA]</scope>
    <source>
        <strain evidence="5">Cep018-CH2</strain>
    </source>
</reference>
<dbReference type="STRING" id="1081105.A0A167G9X9"/>
<dbReference type="OrthoDB" id="337486at2759"/>
<dbReference type="InterPro" id="IPR007218">
    <property type="entry name" value="DNA_pol_delta_4"/>
</dbReference>
<evidence type="ECO:0000313" key="2">
    <source>
        <dbReference type="EMBL" id="OAA46345.1"/>
    </source>
</evidence>
<dbReference type="EMBL" id="SBHS01000001">
    <property type="protein sequence ID" value="TWU78849.1"/>
    <property type="molecule type" value="Genomic_DNA"/>
</dbReference>
<sequence>MPTTRRSTGATRGRAGVAKGQSTISFANKVTKSVPKDVKNTLVTPTSTNIVVPERRKPVDKKVEEVVEEVDEHEEEEQEESDSNEEAKEKTRAELEAERLPDSQVEKYWTAIEKQRKAPRVHQEELSVNDKILRYFDVSSQYGPCIGIDRMKRWQRAERLGLSPPIEVLSVLLKEERKSNKDAATAQMDHILTSIALGS</sequence>
<feature type="compositionally biased region" description="Basic and acidic residues" evidence="1">
    <location>
        <begin position="85"/>
        <end position="99"/>
    </location>
</feature>
<protein>
    <submittedName>
        <fullName evidence="2">DNA polymerase delta subunit 4</fullName>
    </submittedName>
</protein>
<accession>A0A167G9X9</accession>
<organism evidence="2 4">
    <name type="scientific">Metarhizium rileyi (strain RCEF 4871)</name>
    <name type="common">Nomuraea rileyi</name>
    <dbReference type="NCBI Taxonomy" id="1649241"/>
    <lineage>
        <taxon>Eukaryota</taxon>
        <taxon>Fungi</taxon>
        <taxon>Dikarya</taxon>
        <taxon>Ascomycota</taxon>
        <taxon>Pezizomycotina</taxon>
        <taxon>Sordariomycetes</taxon>
        <taxon>Hypocreomycetidae</taxon>
        <taxon>Hypocreales</taxon>
        <taxon>Clavicipitaceae</taxon>
        <taxon>Metarhizium</taxon>
    </lineage>
</organism>
<evidence type="ECO:0000256" key="1">
    <source>
        <dbReference type="SAM" id="MobiDB-lite"/>
    </source>
</evidence>
<dbReference type="PANTHER" id="PTHR14303:SF0">
    <property type="entry name" value="DNA POLYMERASE DELTA SUBUNIT 4"/>
    <property type="match status" value="1"/>
</dbReference>
<feature type="compositionally biased region" description="Acidic residues" evidence="1">
    <location>
        <begin position="66"/>
        <end position="84"/>
    </location>
</feature>
<dbReference type="Proteomes" id="UP000243498">
    <property type="component" value="Unassembled WGS sequence"/>
</dbReference>
<dbReference type="AlphaFoldDB" id="A0A167G9X9"/>
<evidence type="ECO:0000313" key="5">
    <source>
        <dbReference type="Proteomes" id="UP000317257"/>
    </source>
</evidence>